<evidence type="ECO:0000256" key="1">
    <source>
        <dbReference type="ARBA" id="ARBA00022723"/>
    </source>
</evidence>
<feature type="domain" description="Fe2OG dioxygenase" evidence="6">
    <location>
        <begin position="272"/>
        <end position="396"/>
    </location>
</feature>
<evidence type="ECO:0000256" key="4">
    <source>
        <dbReference type="PROSITE-ProRule" id="PRU01343"/>
    </source>
</evidence>
<dbReference type="InterPro" id="IPR005123">
    <property type="entry name" value="Oxoglu/Fe-dep_dioxygenase_dom"/>
</dbReference>
<evidence type="ECO:0000259" key="6">
    <source>
        <dbReference type="PROSITE" id="PS51471"/>
    </source>
</evidence>
<evidence type="ECO:0000256" key="5">
    <source>
        <dbReference type="SAM" id="MobiDB-lite"/>
    </source>
</evidence>
<dbReference type="InterPro" id="IPR027450">
    <property type="entry name" value="AlkB-like"/>
</dbReference>
<evidence type="ECO:0000256" key="2">
    <source>
        <dbReference type="ARBA" id="ARBA00022771"/>
    </source>
</evidence>
<evidence type="ECO:0000256" key="3">
    <source>
        <dbReference type="ARBA" id="ARBA00022833"/>
    </source>
</evidence>
<dbReference type="FunFam" id="2.60.120.590:FF:000010">
    <property type="entry name" value="GRF zinc finger domain protein"/>
    <property type="match status" value="1"/>
</dbReference>
<dbReference type="Pfam" id="PF06839">
    <property type="entry name" value="Zn_ribbon_GRF"/>
    <property type="match status" value="1"/>
</dbReference>
<dbReference type="InterPro" id="IPR037151">
    <property type="entry name" value="AlkB-like_sf"/>
</dbReference>
<sequence length="509" mass="56554">MDRFVTRGKRKADSTLEETVVTTQLQQSVTVPHIPLDNPTDGDGESTDIKLAILASLHPRFDHDTLLDLLIAHDGSVEATTEALKGAQYALTPKKKPSGITSQASLRSFAVSSTTADNGNGSASTTTPKKPKLLSRKGATLHLYDPSDISTHTPCTVIHNFLPPEIANSLLIELLEEAKSFGKTTFKLFDNVVSSPHTSGFFVGSDWELAEQKSAYFYNGARLSDVRRLTPQLEKVRPLVQEAVNAEIQQRIRTHHLYGGKKLKYQSPDAWSPNAAFVNLYDGPDQNVGWHSDQLTYLGPRSVIGSLSLGVAREFRVRRILPKDDDKEDGTLSKTTNLDSSLNEGQISIHLPHNSLLVMHAEMQEEWKHCVTPAQAIDPHPISGRRRINVTYRDYRPDFHPRYTPRCACGIPTVLRVVQKKRENWGRYFWMCHAGNQPGKEACSFFQWAEFDDDGRPLWKKGTGARTAGLEVEEGESGQQPPKTPDGEQLSTTASLEGHSIINTRPMAE</sequence>
<dbReference type="PANTHER" id="PTHR31212:SF4">
    <property type="entry name" value="ALPHA-KETOGLUTARATE-DEPENDENT DIOXYGENASE ALKB HOMOLOG 3"/>
    <property type="match status" value="1"/>
</dbReference>
<dbReference type="InterPro" id="IPR010666">
    <property type="entry name" value="Znf_GRF"/>
</dbReference>
<dbReference type="InterPro" id="IPR032854">
    <property type="entry name" value="ALKBH3"/>
</dbReference>
<dbReference type="Proteomes" id="UP000433876">
    <property type="component" value="Unassembled WGS sequence"/>
</dbReference>
<feature type="domain" description="GRF-type" evidence="7">
    <location>
        <begin position="407"/>
        <end position="452"/>
    </location>
</feature>
<dbReference type="PANTHER" id="PTHR31212">
    <property type="entry name" value="ALPHA-KETOGLUTARATE-DEPENDENT DIOXYGENASE ALKB HOMOLOG 3"/>
    <property type="match status" value="1"/>
</dbReference>
<evidence type="ECO:0000313" key="9">
    <source>
        <dbReference type="Proteomes" id="UP000433876"/>
    </source>
</evidence>
<evidence type="ECO:0008006" key="10">
    <source>
        <dbReference type="Google" id="ProtNLM"/>
    </source>
</evidence>
<protein>
    <recommendedName>
        <fullName evidence="10">GRF zinc finger domain-containing protein</fullName>
    </recommendedName>
</protein>
<evidence type="ECO:0000313" key="8">
    <source>
        <dbReference type="EMBL" id="KAA8630925.1"/>
    </source>
</evidence>
<accession>A0A8S8ZRK1</accession>
<dbReference type="GO" id="GO:0006307">
    <property type="term" value="P:DNA alkylation repair"/>
    <property type="evidence" value="ECO:0007669"/>
    <property type="project" value="InterPro"/>
</dbReference>
<dbReference type="GO" id="GO:0008270">
    <property type="term" value="F:zinc ion binding"/>
    <property type="evidence" value="ECO:0007669"/>
    <property type="project" value="UniProtKB-KW"/>
</dbReference>
<keyword evidence="1" id="KW-0479">Metal-binding</keyword>
<dbReference type="Gene3D" id="2.60.120.590">
    <property type="entry name" value="Alpha-ketoglutarate-dependent dioxygenase AlkB-like"/>
    <property type="match status" value="1"/>
</dbReference>
<proteinExistence type="predicted"/>
<name>A0A8S8ZRK1_SORMA</name>
<dbReference type="Pfam" id="PF13532">
    <property type="entry name" value="2OG-FeII_Oxy_2"/>
    <property type="match status" value="1"/>
</dbReference>
<dbReference type="SUPFAM" id="SSF51197">
    <property type="entry name" value="Clavaminate synthase-like"/>
    <property type="match status" value="1"/>
</dbReference>
<dbReference type="PROSITE" id="PS51999">
    <property type="entry name" value="ZF_GRF"/>
    <property type="match status" value="1"/>
</dbReference>
<comment type="caution">
    <text evidence="8">The sequence shown here is derived from an EMBL/GenBank/DDBJ whole genome shotgun (WGS) entry which is preliminary data.</text>
</comment>
<keyword evidence="2 4" id="KW-0863">Zinc-finger</keyword>
<gene>
    <name evidence="8" type="ORF">SMACR_00887</name>
</gene>
<dbReference type="AlphaFoldDB" id="A0A8S8ZRK1"/>
<dbReference type="EMBL" id="NMPR01000090">
    <property type="protein sequence ID" value="KAA8630925.1"/>
    <property type="molecule type" value="Genomic_DNA"/>
</dbReference>
<keyword evidence="3" id="KW-0862">Zinc</keyword>
<organism evidence="8 9">
    <name type="scientific">Sordaria macrospora</name>
    <dbReference type="NCBI Taxonomy" id="5147"/>
    <lineage>
        <taxon>Eukaryota</taxon>
        <taxon>Fungi</taxon>
        <taxon>Dikarya</taxon>
        <taxon>Ascomycota</taxon>
        <taxon>Pezizomycotina</taxon>
        <taxon>Sordariomycetes</taxon>
        <taxon>Sordariomycetidae</taxon>
        <taxon>Sordariales</taxon>
        <taxon>Sordariaceae</taxon>
        <taxon>Sordaria</taxon>
    </lineage>
</organism>
<dbReference type="PROSITE" id="PS51471">
    <property type="entry name" value="FE2OG_OXY"/>
    <property type="match status" value="1"/>
</dbReference>
<dbReference type="OMA" id="IDPHPLA"/>
<evidence type="ECO:0000259" key="7">
    <source>
        <dbReference type="PROSITE" id="PS51999"/>
    </source>
</evidence>
<feature type="region of interest" description="Disordered" evidence="5">
    <location>
        <begin position="460"/>
        <end position="509"/>
    </location>
</feature>
<dbReference type="CDD" id="cd14279">
    <property type="entry name" value="CUE"/>
    <property type="match status" value="1"/>
</dbReference>
<dbReference type="VEuPathDB" id="FungiDB:SMAC_00887"/>
<reference evidence="8 9" key="1">
    <citation type="submission" date="2017-07" db="EMBL/GenBank/DDBJ databases">
        <title>Genome sequence of the Sordaria macrospora wild type strain R19027.</title>
        <authorList>
            <person name="Nowrousian M."/>
            <person name="Teichert I."/>
            <person name="Kueck U."/>
        </authorList>
    </citation>
    <scope>NUCLEOTIDE SEQUENCE [LARGE SCALE GENOMIC DNA]</scope>
    <source>
        <strain evidence="8 9">R19027</strain>
        <tissue evidence="8">Mycelium</tissue>
    </source>
</reference>
<dbReference type="GO" id="GO:0051213">
    <property type="term" value="F:dioxygenase activity"/>
    <property type="evidence" value="ECO:0007669"/>
    <property type="project" value="InterPro"/>
</dbReference>